<gene>
    <name evidence="2" type="ORF">OSB1V03_LOCUS7281</name>
</gene>
<feature type="non-terminal residue" evidence="2">
    <location>
        <position position="212"/>
    </location>
</feature>
<dbReference type="SUPFAM" id="SSF81383">
    <property type="entry name" value="F-box domain"/>
    <property type="match status" value="1"/>
</dbReference>
<evidence type="ECO:0000313" key="2">
    <source>
        <dbReference type="EMBL" id="CAD7626849.1"/>
    </source>
</evidence>
<dbReference type="SUPFAM" id="SSF52047">
    <property type="entry name" value="RNI-like"/>
    <property type="match status" value="1"/>
</dbReference>
<dbReference type="AlphaFoldDB" id="A0A7R9Q090"/>
<proteinExistence type="predicted"/>
<dbReference type="InterPro" id="IPR036047">
    <property type="entry name" value="F-box-like_dom_sf"/>
</dbReference>
<sequence>MFSLDLKTTLESIDDSNKEDNQQPQMYAKDSMDRFDNDLCALVLSYLTFEDRFRCECVSKQFQRTVFKNKELLSALVAQKQSLKSVWVNNLSYNINESLIELSTQLSRLPQLRELTLDLRVNSGDNSLSESLRTIDCYNAQVLVPLKHCHQLTHLTIDTEKMSDKWLDNCDRYWPRVKYLSLRVYSITRKRLDYISRLPALQTLDIICHHCN</sequence>
<evidence type="ECO:0000313" key="3">
    <source>
        <dbReference type="Proteomes" id="UP000759131"/>
    </source>
</evidence>
<dbReference type="Gene3D" id="3.80.10.10">
    <property type="entry name" value="Ribonuclease Inhibitor"/>
    <property type="match status" value="1"/>
</dbReference>
<dbReference type="Proteomes" id="UP000759131">
    <property type="component" value="Unassembled WGS sequence"/>
</dbReference>
<keyword evidence="3" id="KW-1185">Reference proteome</keyword>
<reference evidence="2" key="1">
    <citation type="submission" date="2020-11" db="EMBL/GenBank/DDBJ databases">
        <authorList>
            <person name="Tran Van P."/>
        </authorList>
    </citation>
    <scope>NUCLEOTIDE SEQUENCE</scope>
</reference>
<name>A0A7R9Q090_9ACAR</name>
<dbReference type="EMBL" id="OC858781">
    <property type="protein sequence ID" value="CAD7626849.1"/>
    <property type="molecule type" value="Genomic_DNA"/>
</dbReference>
<organism evidence="2">
    <name type="scientific">Medioppia subpectinata</name>
    <dbReference type="NCBI Taxonomy" id="1979941"/>
    <lineage>
        <taxon>Eukaryota</taxon>
        <taxon>Metazoa</taxon>
        <taxon>Ecdysozoa</taxon>
        <taxon>Arthropoda</taxon>
        <taxon>Chelicerata</taxon>
        <taxon>Arachnida</taxon>
        <taxon>Acari</taxon>
        <taxon>Acariformes</taxon>
        <taxon>Sarcoptiformes</taxon>
        <taxon>Oribatida</taxon>
        <taxon>Brachypylina</taxon>
        <taxon>Oppioidea</taxon>
        <taxon>Oppiidae</taxon>
        <taxon>Medioppia</taxon>
    </lineage>
</organism>
<dbReference type="EMBL" id="CAJPIZ010004206">
    <property type="protein sequence ID" value="CAG2107279.1"/>
    <property type="molecule type" value="Genomic_DNA"/>
</dbReference>
<dbReference type="InterPro" id="IPR001810">
    <property type="entry name" value="F-box_dom"/>
</dbReference>
<dbReference type="InterPro" id="IPR032675">
    <property type="entry name" value="LRR_dom_sf"/>
</dbReference>
<evidence type="ECO:0000259" key="1">
    <source>
        <dbReference type="Pfam" id="PF00646"/>
    </source>
</evidence>
<protein>
    <recommendedName>
        <fullName evidence="1">F-box domain-containing protein</fullName>
    </recommendedName>
</protein>
<dbReference type="Pfam" id="PF00646">
    <property type="entry name" value="F-box"/>
    <property type="match status" value="1"/>
</dbReference>
<feature type="domain" description="F-box" evidence="1">
    <location>
        <begin position="34"/>
        <end position="67"/>
    </location>
</feature>
<accession>A0A7R9Q090</accession>